<accession>A0A0E9RYZ7</accession>
<evidence type="ECO:0000313" key="1">
    <source>
        <dbReference type="EMBL" id="JAH33488.1"/>
    </source>
</evidence>
<proteinExistence type="predicted"/>
<dbReference type="EMBL" id="GBXM01075089">
    <property type="protein sequence ID" value="JAH33488.1"/>
    <property type="molecule type" value="Transcribed_RNA"/>
</dbReference>
<reference evidence="1" key="1">
    <citation type="submission" date="2014-11" db="EMBL/GenBank/DDBJ databases">
        <authorList>
            <person name="Amaro Gonzalez C."/>
        </authorList>
    </citation>
    <scope>NUCLEOTIDE SEQUENCE</scope>
</reference>
<protein>
    <submittedName>
        <fullName evidence="1">Uncharacterized protein</fullName>
    </submittedName>
</protein>
<organism evidence="1">
    <name type="scientific">Anguilla anguilla</name>
    <name type="common">European freshwater eel</name>
    <name type="synonym">Muraena anguilla</name>
    <dbReference type="NCBI Taxonomy" id="7936"/>
    <lineage>
        <taxon>Eukaryota</taxon>
        <taxon>Metazoa</taxon>
        <taxon>Chordata</taxon>
        <taxon>Craniata</taxon>
        <taxon>Vertebrata</taxon>
        <taxon>Euteleostomi</taxon>
        <taxon>Actinopterygii</taxon>
        <taxon>Neopterygii</taxon>
        <taxon>Teleostei</taxon>
        <taxon>Anguilliformes</taxon>
        <taxon>Anguillidae</taxon>
        <taxon>Anguilla</taxon>
    </lineage>
</organism>
<reference evidence="1" key="2">
    <citation type="journal article" date="2015" name="Fish Shellfish Immunol.">
        <title>Early steps in the European eel (Anguilla anguilla)-Vibrio vulnificus interaction in the gills: Role of the RtxA13 toxin.</title>
        <authorList>
            <person name="Callol A."/>
            <person name="Pajuelo D."/>
            <person name="Ebbesson L."/>
            <person name="Teles M."/>
            <person name="MacKenzie S."/>
            <person name="Amaro C."/>
        </authorList>
    </citation>
    <scope>NUCLEOTIDE SEQUENCE</scope>
</reference>
<name>A0A0E9RYZ7_ANGAN</name>
<dbReference type="AlphaFoldDB" id="A0A0E9RYZ7"/>
<sequence length="61" mass="6864">MLTDGVLAVLSHLAHHLISCYFKKFSSGPLERAGSFLRWTCLPGNSGKYNRQRQHVHKAVV</sequence>